<evidence type="ECO:0000256" key="3">
    <source>
        <dbReference type="ARBA" id="ARBA00022695"/>
    </source>
</evidence>
<protein>
    <submittedName>
        <fullName evidence="4">RNA-dependent RNA polymerase</fullName>
    </submittedName>
</protein>
<dbReference type="InterPro" id="IPR008686">
    <property type="entry name" value="RNA_pol_mitovir"/>
</dbReference>
<dbReference type="Pfam" id="PF05919">
    <property type="entry name" value="Mitovir_RNA_pol"/>
    <property type="match status" value="1"/>
</dbReference>
<reference evidence="4" key="1">
    <citation type="journal article" date="2018" name="Front. Microbiol.">
        <title>Virome Characterization of a Collection of Sclerotinia sclerotiorum from Australia.</title>
        <authorList>
            <person name="Mu F."/>
            <person name="Xie J."/>
            <person name="Cheng S."/>
            <person name="You M.P."/>
            <person name="Barbetti M.J."/>
            <person name="Jia J."/>
            <person name="Wang Q."/>
            <person name="Cheng J."/>
            <person name="Fu Y."/>
            <person name="Chen T."/>
            <person name="Jiang D."/>
        </authorList>
    </citation>
    <scope>NUCLEOTIDE SEQUENCE</scope>
    <source>
        <strain evidence="4">SsMV6-A2</strain>
    </source>
</reference>
<evidence type="ECO:0000313" key="4">
    <source>
        <dbReference type="EMBL" id="AWY10968.1"/>
    </source>
</evidence>
<accession>A0A2Z4QKF4</accession>
<name>A0A2Z4QKF4_9VIRU</name>
<dbReference type="InterPro" id="IPR043502">
    <property type="entry name" value="DNA/RNA_pol_sf"/>
</dbReference>
<dbReference type="GO" id="GO:0003968">
    <property type="term" value="F:RNA-directed RNA polymerase activity"/>
    <property type="evidence" value="ECO:0007669"/>
    <property type="project" value="UniProtKB-KW"/>
</dbReference>
<keyword evidence="2" id="KW-0808">Transferase</keyword>
<dbReference type="EMBL" id="MF444240">
    <property type="protein sequence ID" value="AWY10968.1"/>
    <property type="molecule type" value="Genomic_RNA"/>
</dbReference>
<dbReference type="SUPFAM" id="SSF56672">
    <property type="entry name" value="DNA/RNA polymerases"/>
    <property type="match status" value="1"/>
</dbReference>
<organism evidence="4">
    <name type="scientific">Sclerotinia sclerotiorum mitovirus 6-A2</name>
    <dbReference type="NCBI Taxonomy" id="2231690"/>
    <lineage>
        <taxon>Viruses</taxon>
        <taxon>Riboviria</taxon>
        <taxon>Orthornavirae</taxon>
        <taxon>Lenarviricota</taxon>
        <taxon>Howeltoviricetes</taxon>
        <taxon>Cryppavirales</taxon>
        <taxon>Mitoviridae</taxon>
        <taxon>Mitovirus</taxon>
    </lineage>
</organism>
<keyword evidence="3" id="KW-0548">Nucleotidyltransferase</keyword>
<dbReference type="PANTHER" id="PTHR34456">
    <property type="entry name" value="MITOVIRUS RNA-DEPENDENT RNA POLYMERASE"/>
    <property type="match status" value="1"/>
</dbReference>
<evidence type="ECO:0000256" key="1">
    <source>
        <dbReference type="ARBA" id="ARBA00022484"/>
    </source>
</evidence>
<dbReference type="PANTHER" id="PTHR34456:SF9">
    <property type="entry name" value="MITOVIRUS RNA-DEPENDENT RNA POLYMERASE"/>
    <property type="match status" value="1"/>
</dbReference>
<proteinExistence type="predicted"/>
<evidence type="ECO:0000256" key="2">
    <source>
        <dbReference type="ARBA" id="ARBA00022679"/>
    </source>
</evidence>
<keyword evidence="1 4" id="KW-0696">RNA-directed RNA polymerase</keyword>
<sequence length="698" mass="80483">MKKQTYKLIKLICMLFLNIGRHTYVIGLVMKRIHNLLKNNGTLFTVKYLKQARLHVTRYYCGSPLMENNIGVSLTRTGFPLIFKECESLIKESLNLIKFVFTLINISRTIRPRKGEDIPISLEPITNPSTAVINKLDNRLLRKVISQNDICLSIPDHGLSDLELTTKSGPHGPQTLTALYSMKRYSTATASAIMGMLSNSLFKYFKDLYQYSLSKPDEVRPCGSKAAPEVRRLSIVKDPECKMRVIGMFDWWSQVTLKPLSDSLFKALSKIDSDRTYSQDPAFHFKVDTNLLWSIDLTAATDRFPIELQKQILSLLTNSAFTRDWADVMVGEKFSYEGESISYRVGQPMGAYSSWPMFTLSHHILVRYCGLLNGIDNFNRYIMLGDDIVINHNKVAKTYIRLLHALGVETSQAKTHVSKHTYEFAKRWIDTRCGEVTGLPIKGLLDNIENMSTCFQILFDWQLKGNKSWTDRSLVESVADFLYKVQDFSRKPYGYRKILETLKPISFFMRLRFSLSTPDEVRNQICLWTRNSQFIVGGAEKLILNEVLRVFNLTYSALVQKSSRLIVEFYHKINEFVELEDNIIEDHVHPILQCIENHFERIAETQDSQRGDLTLKEMCDTLMLMDIESIMTHKRTKVQVMVNNTKMAHKFVNLVKSWDHDNARFSDPQNFFHGGAADIGFGSTSVQQILDRFRRYFL</sequence>